<gene>
    <name evidence="2" type="ORF">L596_028219</name>
</gene>
<feature type="region of interest" description="Disordered" evidence="1">
    <location>
        <begin position="104"/>
        <end position="159"/>
    </location>
</feature>
<organism evidence="2 3">
    <name type="scientific">Steinernema carpocapsae</name>
    <name type="common">Entomopathogenic nematode</name>
    <dbReference type="NCBI Taxonomy" id="34508"/>
    <lineage>
        <taxon>Eukaryota</taxon>
        <taxon>Metazoa</taxon>
        <taxon>Ecdysozoa</taxon>
        <taxon>Nematoda</taxon>
        <taxon>Chromadorea</taxon>
        <taxon>Rhabditida</taxon>
        <taxon>Tylenchina</taxon>
        <taxon>Panagrolaimomorpha</taxon>
        <taxon>Strongyloidoidea</taxon>
        <taxon>Steinernematidae</taxon>
        <taxon>Steinernema</taxon>
    </lineage>
</organism>
<protein>
    <submittedName>
        <fullName evidence="2">Uncharacterized protein</fullName>
    </submittedName>
</protein>
<name>A0A4U5LXW5_STECR</name>
<dbReference type="EMBL" id="AZBU02000011">
    <property type="protein sequence ID" value="TKR61053.1"/>
    <property type="molecule type" value="Genomic_DNA"/>
</dbReference>
<evidence type="ECO:0000313" key="3">
    <source>
        <dbReference type="Proteomes" id="UP000298663"/>
    </source>
</evidence>
<comment type="caution">
    <text evidence="2">The sequence shown here is derived from an EMBL/GenBank/DDBJ whole genome shotgun (WGS) entry which is preliminary data.</text>
</comment>
<evidence type="ECO:0000256" key="1">
    <source>
        <dbReference type="SAM" id="MobiDB-lite"/>
    </source>
</evidence>
<reference evidence="2 3" key="1">
    <citation type="journal article" date="2015" name="Genome Biol.">
        <title>Comparative genomics of Steinernema reveals deeply conserved gene regulatory networks.</title>
        <authorList>
            <person name="Dillman A.R."/>
            <person name="Macchietto M."/>
            <person name="Porter C.F."/>
            <person name="Rogers A."/>
            <person name="Williams B."/>
            <person name="Antoshechkin I."/>
            <person name="Lee M.M."/>
            <person name="Goodwin Z."/>
            <person name="Lu X."/>
            <person name="Lewis E.E."/>
            <person name="Goodrich-Blair H."/>
            <person name="Stock S.P."/>
            <person name="Adams B.J."/>
            <person name="Sternberg P.W."/>
            <person name="Mortazavi A."/>
        </authorList>
    </citation>
    <scope>NUCLEOTIDE SEQUENCE [LARGE SCALE GENOMIC DNA]</scope>
    <source>
        <strain evidence="2 3">ALL</strain>
    </source>
</reference>
<keyword evidence="3" id="KW-1185">Reference proteome</keyword>
<sequence length="159" mass="18308">MDFILQTAGKILNSTPTTEEERAYQLARRLRHISRSYGLDKEKFKELERHFTPVNTPETEAPCSSGFPFSGATMGEPGPVLRSFSTESRMSNYEYGSRYAPFRRRPSVARSKDSGTARSGSQRPRRASLPTWASKRFRWRREARTPSSYPGKPTWEPRR</sequence>
<evidence type="ECO:0000313" key="2">
    <source>
        <dbReference type="EMBL" id="TKR61053.1"/>
    </source>
</evidence>
<dbReference type="Proteomes" id="UP000298663">
    <property type="component" value="Unassembled WGS sequence"/>
</dbReference>
<dbReference type="AlphaFoldDB" id="A0A4U5LXW5"/>
<feature type="region of interest" description="Disordered" evidence="1">
    <location>
        <begin position="52"/>
        <end position="80"/>
    </location>
</feature>
<accession>A0A4U5LXW5</accession>
<reference evidence="2 3" key="2">
    <citation type="journal article" date="2019" name="G3 (Bethesda)">
        <title>Hybrid Assembly of the Genome of the Entomopathogenic Nematode Steinernema carpocapsae Identifies the X-Chromosome.</title>
        <authorList>
            <person name="Serra L."/>
            <person name="Macchietto M."/>
            <person name="Macias-Munoz A."/>
            <person name="McGill C.J."/>
            <person name="Rodriguez I.M."/>
            <person name="Rodriguez B."/>
            <person name="Murad R."/>
            <person name="Mortazavi A."/>
        </authorList>
    </citation>
    <scope>NUCLEOTIDE SEQUENCE [LARGE SCALE GENOMIC DNA]</scope>
    <source>
        <strain evidence="2 3">ALL</strain>
    </source>
</reference>
<proteinExistence type="predicted"/>